<accession>A0A6G6GID9</accession>
<gene>
    <name evidence="10" type="ORF">G5B37_01495</name>
</gene>
<proteinExistence type="predicted"/>
<sequence>MNVTLENEKIDTIPLSTVEEGAALAVQTFYMVALKNHIKLSGMADRKSNLVLAVCALLISGILTNSLKFFQKTGDQYLLIPTGLFVFFMLVAMVLSIYATMPKITRGTFSKEAVIAHDVNLAFFGNFHKMELEEYEWAVKHMQSNTQEIYKVLTKDLYFLGAVLDKKFRILNITYVVLVVGVVVSVAAYIWAFYRHTQ</sequence>
<dbReference type="AlphaFoldDB" id="A0A6G6GID9"/>
<keyword evidence="5 8" id="KW-1133">Transmembrane helix</keyword>
<evidence type="ECO:0000313" key="11">
    <source>
        <dbReference type="Proteomes" id="UP000505306"/>
    </source>
</evidence>
<dbReference type="GO" id="GO:0000166">
    <property type="term" value="F:nucleotide binding"/>
    <property type="evidence" value="ECO:0007669"/>
    <property type="project" value="UniProtKB-KW"/>
</dbReference>
<dbReference type="EMBL" id="CP049057">
    <property type="protein sequence ID" value="QIE58287.1"/>
    <property type="molecule type" value="Genomic_DNA"/>
</dbReference>
<feature type="transmembrane region" description="Helical" evidence="8">
    <location>
        <begin position="77"/>
        <end position="101"/>
    </location>
</feature>
<protein>
    <recommendedName>
        <fullName evidence="9">Pycsar effector protein domain-containing protein</fullName>
    </recommendedName>
</protein>
<evidence type="ECO:0000313" key="10">
    <source>
        <dbReference type="EMBL" id="QIE58287.1"/>
    </source>
</evidence>
<reference evidence="10 11" key="1">
    <citation type="submission" date="2020-02" db="EMBL/GenBank/DDBJ databases">
        <title>Complete genome sequence of Flavobacteriaceae bacterium.</title>
        <authorList>
            <person name="Kim S.-J."/>
            <person name="Kim Y.-S."/>
            <person name="Kim K.-H."/>
        </authorList>
    </citation>
    <scope>NUCLEOTIDE SEQUENCE [LARGE SCALE GENOMIC DNA]</scope>
    <source>
        <strain evidence="10 11">RR4-40</strain>
    </source>
</reference>
<keyword evidence="7 8" id="KW-0472">Membrane</keyword>
<evidence type="ECO:0000256" key="1">
    <source>
        <dbReference type="ARBA" id="ARBA00004236"/>
    </source>
</evidence>
<keyword evidence="3 8" id="KW-0812">Transmembrane</keyword>
<organism evidence="10 11">
    <name type="scientific">Rasiella rasia</name>
    <dbReference type="NCBI Taxonomy" id="2744027"/>
    <lineage>
        <taxon>Bacteria</taxon>
        <taxon>Pseudomonadati</taxon>
        <taxon>Bacteroidota</taxon>
        <taxon>Flavobacteriia</taxon>
        <taxon>Flavobacteriales</taxon>
        <taxon>Flavobacteriaceae</taxon>
        <taxon>Rasiella</taxon>
    </lineage>
</organism>
<name>A0A6G6GID9_9FLAO</name>
<evidence type="ECO:0000256" key="4">
    <source>
        <dbReference type="ARBA" id="ARBA00022741"/>
    </source>
</evidence>
<feature type="transmembrane region" description="Helical" evidence="8">
    <location>
        <begin position="50"/>
        <end position="71"/>
    </location>
</feature>
<dbReference type="Pfam" id="PF18967">
    <property type="entry name" value="PycTM"/>
    <property type="match status" value="1"/>
</dbReference>
<evidence type="ECO:0000256" key="7">
    <source>
        <dbReference type="ARBA" id="ARBA00023136"/>
    </source>
</evidence>
<comment type="subcellular location">
    <subcellularLocation>
        <location evidence="1">Cell membrane</location>
    </subcellularLocation>
</comment>
<keyword evidence="11" id="KW-1185">Reference proteome</keyword>
<evidence type="ECO:0000259" key="9">
    <source>
        <dbReference type="Pfam" id="PF18967"/>
    </source>
</evidence>
<evidence type="ECO:0000256" key="6">
    <source>
        <dbReference type="ARBA" id="ARBA00023118"/>
    </source>
</evidence>
<feature type="transmembrane region" description="Helical" evidence="8">
    <location>
        <begin position="173"/>
        <end position="194"/>
    </location>
</feature>
<evidence type="ECO:0000256" key="8">
    <source>
        <dbReference type="SAM" id="Phobius"/>
    </source>
</evidence>
<dbReference type="InterPro" id="IPR043760">
    <property type="entry name" value="PycTM_dom"/>
</dbReference>
<dbReference type="KEGG" id="mgel:G5B37_01495"/>
<dbReference type="RefSeq" id="WP_164678294.1">
    <property type="nucleotide sequence ID" value="NZ_CP049057.1"/>
</dbReference>
<evidence type="ECO:0000256" key="2">
    <source>
        <dbReference type="ARBA" id="ARBA00022475"/>
    </source>
</evidence>
<evidence type="ECO:0000256" key="5">
    <source>
        <dbReference type="ARBA" id="ARBA00022989"/>
    </source>
</evidence>
<feature type="domain" description="Pycsar effector protein" evidence="9">
    <location>
        <begin position="37"/>
        <end position="190"/>
    </location>
</feature>
<dbReference type="Proteomes" id="UP000505306">
    <property type="component" value="Chromosome"/>
</dbReference>
<keyword evidence="4" id="KW-0547">Nucleotide-binding</keyword>
<keyword evidence="2" id="KW-1003">Cell membrane</keyword>
<evidence type="ECO:0000256" key="3">
    <source>
        <dbReference type="ARBA" id="ARBA00022692"/>
    </source>
</evidence>
<keyword evidence="6" id="KW-0051">Antiviral defense</keyword>
<dbReference type="GO" id="GO:0051607">
    <property type="term" value="P:defense response to virus"/>
    <property type="evidence" value="ECO:0007669"/>
    <property type="project" value="UniProtKB-KW"/>
</dbReference>
<dbReference type="GO" id="GO:0005886">
    <property type="term" value="C:plasma membrane"/>
    <property type="evidence" value="ECO:0007669"/>
    <property type="project" value="UniProtKB-SubCell"/>
</dbReference>